<evidence type="ECO:0000256" key="1">
    <source>
        <dbReference type="SAM" id="MobiDB-lite"/>
    </source>
</evidence>
<accession>A0A7C8P423</accession>
<dbReference type="SUPFAM" id="SSF81383">
    <property type="entry name" value="F-box domain"/>
    <property type="match status" value="1"/>
</dbReference>
<organism evidence="3 4">
    <name type="scientific">Orbilia oligospora</name>
    <name type="common">Nematode-trapping fungus</name>
    <name type="synonym">Arthrobotrys oligospora</name>
    <dbReference type="NCBI Taxonomy" id="2813651"/>
    <lineage>
        <taxon>Eukaryota</taxon>
        <taxon>Fungi</taxon>
        <taxon>Dikarya</taxon>
        <taxon>Ascomycota</taxon>
        <taxon>Pezizomycotina</taxon>
        <taxon>Orbiliomycetes</taxon>
        <taxon>Orbiliales</taxon>
        <taxon>Orbiliaceae</taxon>
        <taxon>Orbilia</taxon>
    </lineage>
</organism>
<feature type="domain" description="F-box" evidence="2">
    <location>
        <begin position="1"/>
        <end position="44"/>
    </location>
</feature>
<dbReference type="InterPro" id="IPR001810">
    <property type="entry name" value="F-box_dom"/>
</dbReference>
<dbReference type="PROSITE" id="PS50181">
    <property type="entry name" value="FBOX"/>
    <property type="match status" value="1"/>
</dbReference>
<dbReference type="Pfam" id="PF00646">
    <property type="entry name" value="F-box"/>
    <property type="match status" value="1"/>
</dbReference>
<comment type="caution">
    <text evidence="3">The sequence shown here is derived from an EMBL/GenBank/DDBJ whole genome shotgun (WGS) entry which is preliminary data.</text>
</comment>
<proteinExistence type="predicted"/>
<evidence type="ECO:0000313" key="4">
    <source>
        <dbReference type="Proteomes" id="UP000480548"/>
    </source>
</evidence>
<evidence type="ECO:0000259" key="2">
    <source>
        <dbReference type="PROSITE" id="PS50181"/>
    </source>
</evidence>
<name>A0A7C8P423_ORBOL</name>
<gene>
    <name evidence="3" type="ORF">TWF703_005641</name>
</gene>
<dbReference type="EMBL" id="WIQZ01000003">
    <property type="protein sequence ID" value="KAF3146095.1"/>
    <property type="molecule type" value="Genomic_DNA"/>
</dbReference>
<dbReference type="CDD" id="cd09917">
    <property type="entry name" value="F-box_SF"/>
    <property type="match status" value="1"/>
</dbReference>
<dbReference type="Proteomes" id="UP000480548">
    <property type="component" value="Unassembled WGS sequence"/>
</dbReference>
<evidence type="ECO:0000313" key="3">
    <source>
        <dbReference type="EMBL" id="KAF3146095.1"/>
    </source>
</evidence>
<feature type="region of interest" description="Disordered" evidence="1">
    <location>
        <begin position="109"/>
        <end position="130"/>
    </location>
</feature>
<sequence length="521" mass="59566">MSLSVPTEILFDILQRLDRKTLCNLRIINHHLCQVATEVLFQDLNIHYGLPRSIAQMRAIIDAPTPASGLPVRLCVKKLFLPSESFFPRAQDFKFQKWYMFEWSQQLPNPHPKPDLKNNPKPSTADLPIEDEDSSNLLARLRAASLDERAVRHGDLPEDPKNQDITFNLKVPEFMQQFELYEKTTVEFLKACENLQQICIAQGIGWGTERMKYWTYMVTNTALPTIAPRVRKMSIMVARMRCGHIPIISDYLFSTPEQGGKMVFSSLKSLDITIHSAQNFREQSNKDRTAANQIANFLLKIPNIDSFGIANTAPFRNPGPQVFSPVPESVHLTSLSLCTIFIPDSISDLSSFEDFKAMIISRPAIKNLEMEYIVLYHPSTRYFSKRAYDPATDLPAPKPDTMLHSRGFEFPPWMNWAAVFELLRKRLLNLTSYRFRHLMYGGSSRYPRVATRGSVISLFVPMDQGYRMINSGEFPDVMRIDEIISPYLKDYSEMEAFKQEIDNRRKIVGLGGGGGSEFLSD</sequence>
<dbReference type="AlphaFoldDB" id="A0A7C8P423"/>
<protein>
    <recommendedName>
        <fullName evidence="2">F-box domain-containing protein</fullName>
    </recommendedName>
</protein>
<dbReference type="InterPro" id="IPR036047">
    <property type="entry name" value="F-box-like_dom_sf"/>
</dbReference>
<reference evidence="3 4" key="1">
    <citation type="submission" date="2019-06" db="EMBL/GenBank/DDBJ databases">
        <authorList>
            <person name="Palmer J.M."/>
        </authorList>
    </citation>
    <scope>NUCLEOTIDE SEQUENCE [LARGE SCALE GENOMIC DNA]</scope>
    <source>
        <strain evidence="3 4">TWF703</strain>
    </source>
</reference>